<evidence type="ECO:0000313" key="2">
    <source>
        <dbReference type="EMBL" id="SFM83135.1"/>
    </source>
</evidence>
<protein>
    <submittedName>
        <fullName evidence="2">Uncharacterized protein</fullName>
    </submittedName>
</protein>
<dbReference type="Proteomes" id="UP000199614">
    <property type="component" value="Unassembled WGS sequence"/>
</dbReference>
<accession>A0A1I4U2I6</accession>
<feature type="compositionally biased region" description="Acidic residues" evidence="1">
    <location>
        <begin position="195"/>
        <end position="207"/>
    </location>
</feature>
<organism evidence="2 3">
    <name type="scientific">Pseudonocardia ammonioxydans</name>
    <dbReference type="NCBI Taxonomy" id="260086"/>
    <lineage>
        <taxon>Bacteria</taxon>
        <taxon>Bacillati</taxon>
        <taxon>Actinomycetota</taxon>
        <taxon>Actinomycetes</taxon>
        <taxon>Pseudonocardiales</taxon>
        <taxon>Pseudonocardiaceae</taxon>
        <taxon>Pseudonocardia</taxon>
    </lineage>
</organism>
<dbReference type="AlphaFoldDB" id="A0A1I4U2I6"/>
<sequence>MSGRHRPAGCTPARRALRSTVPLVGGAGLVTGLLAGAAPEPAAPVAMATPEPPPPTAAGPGAGGVDSLPGRGEAVIDVVSGAQDAIQAEQTADARAAQRVTTVAEELRAQATERAEQARADGDAELAAYLQEEAQRQERAAASSRPVVPAPDEDSVADPGVECTSTDMLRLGPLSVAGPDDPECEVDPWVAGQVEDSDAGQVEDYDD</sequence>
<evidence type="ECO:0000256" key="1">
    <source>
        <dbReference type="SAM" id="MobiDB-lite"/>
    </source>
</evidence>
<gene>
    <name evidence="2" type="ORF">SAMN05216207_1003153</name>
</gene>
<name>A0A1I4U2I6_PSUAM</name>
<dbReference type="EMBL" id="FOUY01000003">
    <property type="protein sequence ID" value="SFM83135.1"/>
    <property type="molecule type" value="Genomic_DNA"/>
</dbReference>
<feature type="region of interest" description="Disordered" evidence="1">
    <location>
        <begin position="131"/>
        <end position="207"/>
    </location>
</feature>
<feature type="region of interest" description="Disordered" evidence="1">
    <location>
        <begin position="43"/>
        <end position="70"/>
    </location>
</feature>
<reference evidence="2 3" key="1">
    <citation type="submission" date="2016-10" db="EMBL/GenBank/DDBJ databases">
        <authorList>
            <person name="de Groot N.N."/>
        </authorList>
    </citation>
    <scope>NUCLEOTIDE SEQUENCE [LARGE SCALE GENOMIC DNA]</scope>
    <source>
        <strain evidence="2 3">CGMCC 4.1877</strain>
    </source>
</reference>
<evidence type="ECO:0000313" key="3">
    <source>
        <dbReference type="Proteomes" id="UP000199614"/>
    </source>
</evidence>
<proteinExistence type="predicted"/>
<keyword evidence="3" id="KW-1185">Reference proteome</keyword>